<feature type="region of interest" description="Disordered" evidence="22">
    <location>
        <begin position="61"/>
        <end position="308"/>
    </location>
</feature>
<keyword evidence="11" id="KW-0808">Transferase</keyword>
<evidence type="ECO:0000256" key="16">
    <source>
        <dbReference type="ARBA" id="ARBA00022967"/>
    </source>
</evidence>
<dbReference type="FunFam" id="3.10.20.600:FF:000001">
    <property type="entry name" value="NADH dehydrogenase [ubiquinone] flavoprotein 1, mitochondrial"/>
    <property type="match status" value="1"/>
</dbReference>
<proteinExistence type="inferred from homology"/>
<organism evidence="24 25">
    <name type="scientific">Striga hermonthica</name>
    <name type="common">Purple witchweed</name>
    <name type="synonym">Buchnera hermonthica</name>
    <dbReference type="NCBI Taxonomy" id="68872"/>
    <lineage>
        <taxon>Eukaryota</taxon>
        <taxon>Viridiplantae</taxon>
        <taxon>Streptophyta</taxon>
        <taxon>Embryophyta</taxon>
        <taxon>Tracheophyta</taxon>
        <taxon>Spermatophyta</taxon>
        <taxon>Magnoliopsida</taxon>
        <taxon>eudicotyledons</taxon>
        <taxon>Gunneridae</taxon>
        <taxon>Pentapetalae</taxon>
        <taxon>asterids</taxon>
        <taxon>lamiids</taxon>
        <taxon>Lamiales</taxon>
        <taxon>Orobanchaceae</taxon>
        <taxon>Buchnereae</taxon>
        <taxon>Striga</taxon>
    </lineage>
</organism>
<dbReference type="PROSITE" id="PS50011">
    <property type="entry name" value="PROTEIN_KINASE_DOM"/>
    <property type="match status" value="1"/>
</dbReference>
<evidence type="ECO:0000256" key="18">
    <source>
        <dbReference type="ARBA" id="ARBA00023014"/>
    </source>
</evidence>
<dbReference type="SUPFAM" id="SSF54211">
    <property type="entry name" value="Ribosomal protein S5 domain 2-like"/>
    <property type="match status" value="1"/>
</dbReference>
<dbReference type="Gene3D" id="1.20.1440.230">
    <property type="entry name" value="NADH-ubiquinone oxidoreductase 51kDa subunit, iron-sulphur binding domain"/>
    <property type="match status" value="1"/>
</dbReference>
<dbReference type="SMART" id="SM00220">
    <property type="entry name" value="S_TKc"/>
    <property type="match status" value="1"/>
</dbReference>
<dbReference type="SUPFAM" id="SSF55666">
    <property type="entry name" value="Ribonuclease PH domain 2-like"/>
    <property type="match status" value="1"/>
</dbReference>
<name>A0A9N7RKA1_STRHE</name>
<dbReference type="PROSITE" id="PS00644">
    <property type="entry name" value="COMPLEX1_51K_1"/>
    <property type="match status" value="1"/>
</dbReference>
<dbReference type="GO" id="GO:0010556">
    <property type="term" value="P:regulation of macromolecule biosynthetic process"/>
    <property type="evidence" value="ECO:0007669"/>
    <property type="project" value="UniProtKB-ARBA"/>
</dbReference>
<dbReference type="InterPro" id="IPR008271">
    <property type="entry name" value="Ser/Thr_kinase_AS"/>
</dbReference>
<dbReference type="Pfam" id="PF10589">
    <property type="entry name" value="NADH_4Fe-4S"/>
    <property type="match status" value="1"/>
</dbReference>
<dbReference type="InterPro" id="IPR001949">
    <property type="entry name" value="NADH-UbQ_OxRdtase_51kDa_CS"/>
</dbReference>
<keyword evidence="8" id="KW-0597">Phosphoprotein</keyword>
<keyword evidence="18" id="KW-0411">Iron-sulfur</keyword>
<evidence type="ECO:0000256" key="13">
    <source>
        <dbReference type="ARBA" id="ARBA00022741"/>
    </source>
</evidence>
<feature type="compositionally biased region" description="Acidic residues" evidence="22">
    <location>
        <begin position="197"/>
        <end position="208"/>
    </location>
</feature>
<dbReference type="FunFam" id="3.30.200.20:FF:000172">
    <property type="entry name" value="cyclin-dependent kinase G-2 isoform X1"/>
    <property type="match status" value="1"/>
</dbReference>
<evidence type="ECO:0000313" key="25">
    <source>
        <dbReference type="Proteomes" id="UP001153555"/>
    </source>
</evidence>
<feature type="compositionally biased region" description="Basic and acidic residues" evidence="22">
    <location>
        <begin position="85"/>
        <end position="96"/>
    </location>
</feature>
<dbReference type="InterPro" id="IPR015847">
    <property type="entry name" value="ExoRNase_PH_dom2"/>
</dbReference>
<dbReference type="InterPro" id="IPR037207">
    <property type="entry name" value="Nuop51_4Fe4S-bd_sf"/>
</dbReference>
<dbReference type="GO" id="GO:0080090">
    <property type="term" value="P:regulation of primary metabolic process"/>
    <property type="evidence" value="ECO:0007669"/>
    <property type="project" value="UniProtKB-ARBA"/>
</dbReference>
<feature type="compositionally biased region" description="Basic and acidic residues" evidence="22">
    <location>
        <begin position="277"/>
        <end position="290"/>
    </location>
</feature>
<evidence type="ECO:0000256" key="15">
    <source>
        <dbReference type="ARBA" id="ARBA00022840"/>
    </source>
</evidence>
<keyword evidence="19" id="KW-0520">NAD</keyword>
<evidence type="ECO:0000256" key="12">
    <source>
        <dbReference type="ARBA" id="ARBA00022723"/>
    </source>
</evidence>
<dbReference type="InterPro" id="IPR027408">
    <property type="entry name" value="PNPase/RNase_PH_dom_sf"/>
</dbReference>
<dbReference type="Pfam" id="PF03725">
    <property type="entry name" value="RNase_PH_C"/>
    <property type="match status" value="1"/>
</dbReference>
<feature type="compositionally biased region" description="Polar residues" evidence="22">
    <location>
        <begin position="97"/>
        <end position="106"/>
    </location>
</feature>
<keyword evidence="17" id="KW-0408">Iron</keyword>
<keyword evidence="15" id="KW-0067">ATP-binding</keyword>
<dbReference type="NCBIfam" id="NF010120">
    <property type="entry name" value="PRK13596.1"/>
    <property type="match status" value="1"/>
</dbReference>
<evidence type="ECO:0000256" key="4">
    <source>
        <dbReference type="ARBA" id="ARBA00007523"/>
    </source>
</evidence>
<dbReference type="CDD" id="cd07843">
    <property type="entry name" value="STKc_CDC2L1"/>
    <property type="match status" value="1"/>
</dbReference>
<feature type="region of interest" description="Disordered" evidence="22">
    <location>
        <begin position="1"/>
        <end position="49"/>
    </location>
</feature>
<dbReference type="Gene3D" id="3.40.50.11540">
    <property type="entry name" value="NADH-ubiquinone oxidoreductase 51kDa subunit"/>
    <property type="match status" value="1"/>
</dbReference>
<dbReference type="PROSITE" id="PS00108">
    <property type="entry name" value="PROTEIN_KINASE_ST"/>
    <property type="match status" value="1"/>
</dbReference>
<dbReference type="CDD" id="cd11367">
    <property type="entry name" value="RNase_PH_RRP42"/>
    <property type="match status" value="1"/>
</dbReference>
<keyword evidence="16" id="KW-1278">Translocase</keyword>
<feature type="compositionally biased region" description="Basic and acidic residues" evidence="22">
    <location>
        <begin position="236"/>
        <end position="264"/>
    </location>
</feature>
<dbReference type="InterPro" id="IPR019575">
    <property type="entry name" value="Nuop51_4Fe4S-bd"/>
</dbReference>
<gene>
    <name evidence="24" type="ORF">SHERM_28416</name>
</gene>
<comment type="caution">
    <text evidence="24">The sequence shown here is derived from an EMBL/GenBank/DDBJ whole genome shotgun (WGS) entry which is preliminary data.</text>
</comment>
<evidence type="ECO:0000256" key="22">
    <source>
        <dbReference type="SAM" id="MobiDB-lite"/>
    </source>
</evidence>
<dbReference type="GO" id="GO:0005739">
    <property type="term" value="C:mitochondrion"/>
    <property type="evidence" value="ECO:0007669"/>
    <property type="project" value="UniProtKB-ARBA"/>
</dbReference>
<feature type="compositionally biased region" description="Low complexity" evidence="22">
    <location>
        <begin position="755"/>
        <end position="764"/>
    </location>
</feature>
<dbReference type="SUPFAM" id="SSF140490">
    <property type="entry name" value="Nqo1C-terminal domain-like"/>
    <property type="match status" value="1"/>
</dbReference>
<feature type="compositionally biased region" description="Pro residues" evidence="22">
    <location>
        <begin position="765"/>
        <end position="774"/>
    </location>
</feature>
<reference evidence="24" key="1">
    <citation type="submission" date="2019-12" db="EMBL/GenBank/DDBJ databases">
        <authorList>
            <person name="Scholes J."/>
        </authorList>
    </citation>
    <scope>NUCLEOTIDE SEQUENCE</scope>
</reference>
<evidence type="ECO:0000256" key="17">
    <source>
        <dbReference type="ARBA" id="ARBA00023004"/>
    </source>
</evidence>
<dbReference type="Gene3D" id="3.30.230.70">
    <property type="entry name" value="GHMP Kinase, N-terminal domain"/>
    <property type="match status" value="1"/>
</dbReference>
<dbReference type="InterPro" id="IPR036345">
    <property type="entry name" value="ExoRNase_PH_dom2_sf"/>
</dbReference>
<feature type="region of interest" description="Disordered" evidence="22">
    <location>
        <begin position="751"/>
        <end position="781"/>
    </location>
</feature>
<keyword evidence="9" id="KW-0285">Flavoprotein</keyword>
<keyword evidence="14" id="KW-0418">Kinase</keyword>
<dbReference type="FunFam" id="3.30.230.70:FF:000016">
    <property type="entry name" value="Exosome complex component RRP42"/>
    <property type="match status" value="1"/>
</dbReference>
<dbReference type="GO" id="GO:0008137">
    <property type="term" value="F:NADH dehydrogenase (ubiquinone) activity"/>
    <property type="evidence" value="ECO:0007669"/>
    <property type="project" value="InterPro"/>
</dbReference>
<dbReference type="Pfam" id="PF01138">
    <property type="entry name" value="RNase_PH"/>
    <property type="match status" value="1"/>
</dbReference>
<feature type="compositionally biased region" description="Low complexity" evidence="22">
    <location>
        <begin position="1"/>
        <end position="17"/>
    </location>
</feature>
<dbReference type="SMART" id="SM00928">
    <property type="entry name" value="NADH_4Fe-4S"/>
    <property type="match status" value="1"/>
</dbReference>
<sequence length="1566" mass="172453">MNGRYHSISSRSDSVSSGSGGARRHRLAVSAMDREPGELSSDGSDVAIDSESQVNRLADIEMVDNADQSASVQNKKRKFSPIVLDGDHKEVSRTDKSNSTVVTTNLPPLPALVKSSQHSLNPETGAPENARSSPAYDKQVSLEASLSKNLSEFPDETSSMRTEDQWAKKMETGSLEDDDYVPTKTIISSRWANDADSPADEGEISDYEDMPKFNRNYGAESTDQKRFSKSVSPEVWEVKKEGTGGRSSRSDEPLRSSSRDRYHEEDDNNEYMEIDEDRNYDGARASHSDSDSDDDCGSHGTSEPLRLPRRSVNMLQGCRRVDEFERLNKIDEGTYGVVFRAKDKKTGEIVALKQVKMDKEREGFPLTSLREINILLSFDHPSIVDVKEVVVGSNQDHIYMVMEYMEHDLKALMETMKQPFSQSEVKCLMLQLLSGVNYLHDNWVLHRDLKTSNLLLNNCGELKICDFGLARQYGSPLKPYTQLVVTLWYRAPELLLGTKQYSTAIDMWSLGCIMAELLSKEPLFNGKTEFEQLGKIFKILGTPNETIWPGYSKLPGVKVNFVKHQYNLLRRKFPPTSFTGSPVLSDAGFDLLNKLLTYDPEKRISAKEALNHEWFSEVPLPKSKEFMPTFPAHHSRDRRTRRVMKSPDPLEELQKLQQEGYGTGVFSPVFDVTCLEEVVCKAVGRFFASHSQRMWRSVASGVFKQAAASPVNHSALACSTFDAIMAPIKSILSLRRASVILRSQEKCGLATRPLSTQASTTSPTPQAPPPPPPPEKTHFGGLKDEDRIFTNLYGLHDPFLKGAMKRGDWYRTKDLVLKGTDWIVNEMKKSGLRGRGGAGFPSGLKWSFMPKTSDGRPSYLVVNADESEPGTCKDREIMRHDPHKLLEGCLIAGVGMRARAAYIYIRGEYVNERINLVRARQEAYEAGLLGKNACGSGYDFDVHIHFGAGAYICGEETALLESLEGKQGKPRLKPPFPANAGLYGCPTTVTNVETVAVSPTILRRGPEWFSSFGRKNNSGTKLFCISGHVNKPCTVEEEMSIPLKELLERHCGGVRGGWDNLLAVIPGGSSVPLLPKHVCEDVLMDFDALKAVQSGLGTAAVIVMDKSTDVVDAIARLSYFYKHESCGQCTPCREGTGWLWMIMERMKVGNAKLEEIDMLHEVTKQIEGHTICALGDAAAWPVQGLIRHFRPELERRIRERADRELQQSARRNHSSVSLSSLKTLNPQPFNFTSISCRRAHTLSIARSVSVARSLSRPLAAHRPTVARRSTGFIVMVGLSLGEQNFIKGGIAQDLRTDGRKRLTYRPISVETGVIPQASGSARVKLGATDVIASVKAELGKPSASHPDKGKVSIYVDCSPTAEPTFEGRGGEELATELSSALQQCLLGGKSGAGAGIDLSSLSIVEGKICWDLYIDGLVVSSDGNILDALGAAIKAALSNTTIPKVQVAANAPSDEQPEVDVSDEEFLQFDTSGVPVIITLTKVGRHYIVDATTEEESQMSSAISVSINRQGRICGLTKRGGAGLDPSVILDMISVAKHVSEQLMNKLDSEIAAAEACDDEDDDMES</sequence>
<dbReference type="InterPro" id="IPR050837">
    <property type="entry name" value="ComplexI_51kDa_subunit"/>
</dbReference>
<dbReference type="PANTHER" id="PTHR11780:SF10">
    <property type="entry name" value="NADH DEHYDROGENASE [UBIQUINONE] FLAVOPROTEIN 1, MITOCHONDRIAL"/>
    <property type="match status" value="1"/>
</dbReference>
<dbReference type="InterPro" id="IPR001247">
    <property type="entry name" value="ExoRNase_PH_dom1"/>
</dbReference>
<keyword evidence="6" id="KW-0004">4Fe-4S</keyword>
<dbReference type="SUPFAM" id="SSF56112">
    <property type="entry name" value="Protein kinase-like (PK-like)"/>
    <property type="match status" value="1"/>
</dbReference>
<dbReference type="GO" id="GO:0046872">
    <property type="term" value="F:metal ion binding"/>
    <property type="evidence" value="ECO:0007669"/>
    <property type="project" value="UniProtKB-KW"/>
</dbReference>
<keyword evidence="7" id="KW-0723">Serine/threonine-protein kinase</keyword>
<dbReference type="InterPro" id="IPR011538">
    <property type="entry name" value="Nuo51_FMN-bd"/>
</dbReference>
<feature type="compositionally biased region" description="Basic and acidic residues" evidence="22">
    <location>
        <begin position="161"/>
        <end position="171"/>
    </location>
</feature>
<dbReference type="InterPro" id="IPR011009">
    <property type="entry name" value="Kinase-like_dom_sf"/>
</dbReference>
<dbReference type="GO" id="GO:0051539">
    <property type="term" value="F:4 iron, 4 sulfur cluster binding"/>
    <property type="evidence" value="ECO:0007669"/>
    <property type="project" value="UniProtKB-KW"/>
</dbReference>
<dbReference type="InterPro" id="IPR045267">
    <property type="entry name" value="CDK11/PITSLRE_STKc"/>
</dbReference>
<dbReference type="InterPro" id="IPR000719">
    <property type="entry name" value="Prot_kinase_dom"/>
</dbReference>
<evidence type="ECO:0000256" key="19">
    <source>
        <dbReference type="ARBA" id="ARBA00023027"/>
    </source>
</evidence>
<feature type="domain" description="Protein kinase" evidence="23">
    <location>
        <begin position="324"/>
        <end position="615"/>
    </location>
</feature>
<dbReference type="NCBIfam" id="TIGR01959">
    <property type="entry name" value="nuoF_fam"/>
    <property type="match status" value="1"/>
</dbReference>
<evidence type="ECO:0000256" key="7">
    <source>
        <dbReference type="ARBA" id="ARBA00022527"/>
    </source>
</evidence>
<dbReference type="GO" id="GO:0004693">
    <property type="term" value="F:cyclin-dependent protein serine/threonine kinase activity"/>
    <property type="evidence" value="ECO:0007669"/>
    <property type="project" value="UniProtKB-EC"/>
</dbReference>
<dbReference type="Gene3D" id="1.10.510.10">
    <property type="entry name" value="Transferase(Phosphotransferase) domain 1"/>
    <property type="match status" value="1"/>
</dbReference>
<dbReference type="PROSITE" id="PS00645">
    <property type="entry name" value="COMPLEX1_51K_2"/>
    <property type="match status" value="1"/>
</dbReference>
<dbReference type="InterPro" id="IPR037225">
    <property type="entry name" value="Nuo51_FMN-bd_sf"/>
</dbReference>
<dbReference type="Gene3D" id="3.30.200.20">
    <property type="entry name" value="Phosphorylase Kinase, domain 1"/>
    <property type="match status" value="1"/>
</dbReference>
<dbReference type="EC" id="2.7.11.22" evidence="5"/>
<comment type="catalytic activity">
    <reaction evidence="20">
        <text>L-threonyl-[protein] + ATP = O-phospho-L-threonyl-[protein] + ADP + H(+)</text>
        <dbReference type="Rhea" id="RHEA:46608"/>
        <dbReference type="Rhea" id="RHEA-COMP:11060"/>
        <dbReference type="Rhea" id="RHEA-COMP:11605"/>
        <dbReference type="ChEBI" id="CHEBI:15378"/>
        <dbReference type="ChEBI" id="CHEBI:30013"/>
        <dbReference type="ChEBI" id="CHEBI:30616"/>
        <dbReference type="ChEBI" id="CHEBI:61977"/>
        <dbReference type="ChEBI" id="CHEBI:456216"/>
        <dbReference type="EC" id="2.7.11.22"/>
    </reaction>
</comment>
<evidence type="ECO:0000256" key="2">
    <source>
        <dbReference type="ARBA" id="ARBA00001966"/>
    </source>
</evidence>
<evidence type="ECO:0000256" key="9">
    <source>
        <dbReference type="ARBA" id="ARBA00022630"/>
    </source>
</evidence>
<dbReference type="GO" id="GO:0005524">
    <property type="term" value="F:ATP binding"/>
    <property type="evidence" value="ECO:0007669"/>
    <property type="project" value="UniProtKB-KW"/>
</dbReference>
<dbReference type="GO" id="GO:0006120">
    <property type="term" value="P:mitochondrial electron transport, NADH to ubiquinone"/>
    <property type="evidence" value="ECO:0007669"/>
    <property type="project" value="TreeGrafter"/>
</dbReference>
<dbReference type="Pfam" id="PF22461">
    <property type="entry name" value="SLBB_2"/>
    <property type="match status" value="1"/>
</dbReference>
<dbReference type="PANTHER" id="PTHR11780">
    <property type="entry name" value="NADH-UBIQUINONE OXIDOREDUCTASE FLAVOPROTEIN 1 NDUFV1"/>
    <property type="match status" value="1"/>
</dbReference>
<dbReference type="SUPFAM" id="SSF142019">
    <property type="entry name" value="Nqo1 FMN-binding domain-like"/>
    <property type="match status" value="1"/>
</dbReference>
<keyword evidence="12" id="KW-0479">Metal-binding</keyword>
<dbReference type="OrthoDB" id="42889at2759"/>
<comment type="cofactor">
    <cofactor evidence="1">
        <name>FMN</name>
        <dbReference type="ChEBI" id="CHEBI:58210"/>
    </cofactor>
</comment>
<dbReference type="GO" id="GO:0005634">
    <property type="term" value="C:nucleus"/>
    <property type="evidence" value="ECO:0007669"/>
    <property type="project" value="UniProtKB-ARBA"/>
</dbReference>
<dbReference type="FunFam" id="3.40.50.11540:FF:000001">
    <property type="entry name" value="NADH dehydrogenase [ubiquinone] flavoprotein 1, mitochondrial"/>
    <property type="match status" value="1"/>
</dbReference>
<dbReference type="GO" id="GO:0010181">
    <property type="term" value="F:FMN binding"/>
    <property type="evidence" value="ECO:0007669"/>
    <property type="project" value="InterPro"/>
</dbReference>
<dbReference type="InterPro" id="IPR054765">
    <property type="entry name" value="SLBB_dom"/>
</dbReference>
<evidence type="ECO:0000256" key="5">
    <source>
        <dbReference type="ARBA" id="ARBA00012425"/>
    </source>
</evidence>
<keyword evidence="10" id="KW-0288">FMN</keyword>
<evidence type="ECO:0000256" key="3">
    <source>
        <dbReference type="ARBA" id="ARBA00006485"/>
    </source>
</evidence>
<feature type="compositionally biased region" description="Polar residues" evidence="22">
    <location>
        <begin position="142"/>
        <end position="160"/>
    </location>
</feature>
<evidence type="ECO:0000256" key="8">
    <source>
        <dbReference type="ARBA" id="ARBA00022553"/>
    </source>
</evidence>
<protein>
    <recommendedName>
        <fullName evidence="5">cyclin-dependent kinase</fullName>
        <ecNumber evidence="5">2.7.11.22</ecNumber>
    </recommendedName>
</protein>
<dbReference type="Proteomes" id="UP001153555">
    <property type="component" value="Unassembled WGS sequence"/>
</dbReference>
<accession>A0A9N7RKA1</accession>
<evidence type="ECO:0000256" key="6">
    <source>
        <dbReference type="ARBA" id="ARBA00022485"/>
    </source>
</evidence>
<comment type="similarity">
    <text evidence="3">Belongs to the protein kinase superfamily. CMGC Ser/Thr protein kinase family. CDC2/CDKX subfamily.</text>
</comment>
<keyword evidence="25" id="KW-1185">Reference proteome</keyword>
<dbReference type="GO" id="GO:0051287">
    <property type="term" value="F:NAD binding"/>
    <property type="evidence" value="ECO:0007669"/>
    <property type="project" value="InterPro"/>
</dbReference>
<dbReference type="InterPro" id="IPR011537">
    <property type="entry name" value="NADH-UbQ_OxRdtase_suF"/>
</dbReference>
<dbReference type="Gene3D" id="3.10.20.600">
    <property type="match status" value="1"/>
</dbReference>
<keyword evidence="13" id="KW-0547">Nucleotide-binding</keyword>
<evidence type="ECO:0000256" key="1">
    <source>
        <dbReference type="ARBA" id="ARBA00001917"/>
    </source>
</evidence>
<comment type="catalytic activity">
    <reaction evidence="21">
        <text>L-seryl-[protein] + ATP = O-phospho-L-seryl-[protein] + ADP + H(+)</text>
        <dbReference type="Rhea" id="RHEA:17989"/>
        <dbReference type="Rhea" id="RHEA-COMP:9863"/>
        <dbReference type="Rhea" id="RHEA-COMP:11604"/>
        <dbReference type="ChEBI" id="CHEBI:15378"/>
        <dbReference type="ChEBI" id="CHEBI:29999"/>
        <dbReference type="ChEBI" id="CHEBI:30616"/>
        <dbReference type="ChEBI" id="CHEBI:83421"/>
        <dbReference type="ChEBI" id="CHEBI:456216"/>
        <dbReference type="EC" id="2.7.11.22"/>
    </reaction>
</comment>
<feature type="compositionally biased region" description="Acidic residues" evidence="22">
    <location>
        <begin position="265"/>
        <end position="276"/>
    </location>
</feature>
<evidence type="ECO:0000256" key="20">
    <source>
        <dbReference type="ARBA" id="ARBA00047811"/>
    </source>
</evidence>
<evidence type="ECO:0000256" key="11">
    <source>
        <dbReference type="ARBA" id="ARBA00022679"/>
    </source>
</evidence>
<dbReference type="SUPFAM" id="SSF142984">
    <property type="entry name" value="Nqo1 middle domain-like"/>
    <property type="match status" value="1"/>
</dbReference>
<comment type="cofactor">
    <cofactor evidence="2">
        <name>[4Fe-4S] cluster</name>
        <dbReference type="ChEBI" id="CHEBI:49883"/>
    </cofactor>
</comment>
<dbReference type="FunFam" id="1.10.510.10:FF:000211">
    <property type="entry name" value="Cyclin-dependent kinase G-2"/>
    <property type="match status" value="1"/>
</dbReference>
<dbReference type="Pfam" id="PF01512">
    <property type="entry name" value="Complex1_51K"/>
    <property type="match status" value="1"/>
</dbReference>
<evidence type="ECO:0000259" key="23">
    <source>
        <dbReference type="PROSITE" id="PS50011"/>
    </source>
</evidence>
<evidence type="ECO:0000256" key="21">
    <source>
        <dbReference type="ARBA" id="ARBA00048367"/>
    </source>
</evidence>
<dbReference type="InterPro" id="IPR020568">
    <property type="entry name" value="Ribosomal_Su5_D2-typ_SF"/>
</dbReference>
<dbReference type="EMBL" id="CACSLK010027837">
    <property type="protein sequence ID" value="CAA0833143.1"/>
    <property type="molecule type" value="Genomic_DNA"/>
</dbReference>
<evidence type="ECO:0000256" key="10">
    <source>
        <dbReference type="ARBA" id="ARBA00022643"/>
    </source>
</evidence>
<evidence type="ECO:0000256" key="14">
    <source>
        <dbReference type="ARBA" id="ARBA00022777"/>
    </source>
</evidence>
<evidence type="ECO:0000313" key="24">
    <source>
        <dbReference type="EMBL" id="CAA0833143.1"/>
    </source>
</evidence>
<dbReference type="Pfam" id="PF00069">
    <property type="entry name" value="Pkinase"/>
    <property type="match status" value="1"/>
</dbReference>
<dbReference type="FunFam" id="1.20.1440.230:FF:000001">
    <property type="entry name" value="Mitochondrial NADH dehydrogenase flavoprotein 1"/>
    <property type="match status" value="1"/>
</dbReference>
<comment type="similarity">
    <text evidence="4">Belongs to the complex I 51 kDa subunit family.</text>
</comment>